<comment type="subcellular location">
    <subcellularLocation>
        <location evidence="1">Nucleus</location>
    </subcellularLocation>
</comment>
<evidence type="ECO:0000313" key="7">
    <source>
        <dbReference type="Proteomes" id="UP001235939"/>
    </source>
</evidence>
<evidence type="ECO:0000256" key="1">
    <source>
        <dbReference type="ARBA" id="ARBA00004123"/>
    </source>
</evidence>
<dbReference type="CDD" id="cd22928">
    <property type="entry name" value="HFD_POLE3_DPB4"/>
    <property type="match status" value="1"/>
</dbReference>
<dbReference type="InterPro" id="IPR003958">
    <property type="entry name" value="CBFA_NFYB_domain"/>
</dbReference>
<dbReference type="EMBL" id="CP092865">
    <property type="protein sequence ID" value="UYV64318.1"/>
    <property type="molecule type" value="Genomic_DNA"/>
</dbReference>
<dbReference type="Gene3D" id="1.10.20.10">
    <property type="entry name" value="Histone, subunit A"/>
    <property type="match status" value="1"/>
</dbReference>
<dbReference type="PANTHER" id="PTHR46172:SF1">
    <property type="entry name" value="DNA POLYMERASE EPSILON SUBUNIT 3"/>
    <property type="match status" value="1"/>
</dbReference>
<proteinExistence type="predicted"/>
<accession>A0ABY6K913</accession>
<protein>
    <recommendedName>
        <fullName evidence="3">DNA polymerase epsilon subunit 3</fullName>
    </recommendedName>
</protein>
<feature type="domain" description="Transcription factor CBF/NF-Y/archaeal histone" evidence="5">
    <location>
        <begin position="67"/>
        <end position="131"/>
    </location>
</feature>
<feature type="region of interest" description="Disordered" evidence="4">
    <location>
        <begin position="1"/>
        <end position="25"/>
    </location>
</feature>
<sequence>MNQPKSSSSNSSHRHPSSSFSSSKQLLKERAIQKFRSTHSKILPGGRSNKSKSSPQFGMSDKSEDFKIPKSSIGKLLREKLPPQIIVTAEANSAFSKAAAVFILYTTACANNIAEADSRKILTGTDISNALEQIEVPDIIHELERSIKEFKEEKSFKDALKKKKKSEM</sequence>
<dbReference type="InterPro" id="IPR051377">
    <property type="entry name" value="DNA_Pol-Epsilon_Subunit"/>
</dbReference>
<feature type="region of interest" description="Disordered" evidence="4">
    <location>
        <begin position="37"/>
        <end position="66"/>
    </location>
</feature>
<name>A0ABY6K913_9ARAC</name>
<evidence type="ECO:0000259" key="5">
    <source>
        <dbReference type="Pfam" id="PF00808"/>
    </source>
</evidence>
<dbReference type="Pfam" id="PF00808">
    <property type="entry name" value="CBFD_NFYB_HMF"/>
    <property type="match status" value="1"/>
</dbReference>
<dbReference type="PANTHER" id="PTHR46172">
    <property type="entry name" value="DNA POLYMERASE EPSILON SUBUNIT 3"/>
    <property type="match status" value="1"/>
</dbReference>
<evidence type="ECO:0000256" key="4">
    <source>
        <dbReference type="SAM" id="MobiDB-lite"/>
    </source>
</evidence>
<evidence type="ECO:0000313" key="6">
    <source>
        <dbReference type="EMBL" id="UYV64318.1"/>
    </source>
</evidence>
<organism evidence="6 7">
    <name type="scientific">Cordylochernes scorpioides</name>
    <dbReference type="NCBI Taxonomy" id="51811"/>
    <lineage>
        <taxon>Eukaryota</taxon>
        <taxon>Metazoa</taxon>
        <taxon>Ecdysozoa</taxon>
        <taxon>Arthropoda</taxon>
        <taxon>Chelicerata</taxon>
        <taxon>Arachnida</taxon>
        <taxon>Pseudoscorpiones</taxon>
        <taxon>Cheliferoidea</taxon>
        <taxon>Chernetidae</taxon>
        <taxon>Cordylochernes</taxon>
    </lineage>
</organism>
<evidence type="ECO:0000256" key="3">
    <source>
        <dbReference type="ARBA" id="ARBA00039793"/>
    </source>
</evidence>
<dbReference type="Proteomes" id="UP001235939">
    <property type="component" value="Chromosome 03"/>
</dbReference>
<dbReference type="InterPro" id="IPR009072">
    <property type="entry name" value="Histone-fold"/>
</dbReference>
<feature type="compositionally biased region" description="Low complexity" evidence="4">
    <location>
        <begin position="1"/>
        <end position="23"/>
    </location>
</feature>
<keyword evidence="7" id="KW-1185">Reference proteome</keyword>
<evidence type="ECO:0000256" key="2">
    <source>
        <dbReference type="ARBA" id="ARBA00023242"/>
    </source>
</evidence>
<reference evidence="6 7" key="1">
    <citation type="submission" date="2022-01" db="EMBL/GenBank/DDBJ databases">
        <title>A chromosomal length assembly of Cordylochernes scorpioides.</title>
        <authorList>
            <person name="Zeh D."/>
            <person name="Zeh J."/>
        </authorList>
    </citation>
    <scope>NUCLEOTIDE SEQUENCE [LARGE SCALE GENOMIC DNA]</scope>
    <source>
        <strain evidence="6">IN4F17</strain>
        <tissue evidence="6">Whole Body</tissue>
    </source>
</reference>
<dbReference type="SUPFAM" id="SSF47113">
    <property type="entry name" value="Histone-fold"/>
    <property type="match status" value="1"/>
</dbReference>
<keyword evidence="2" id="KW-0539">Nucleus</keyword>
<gene>
    <name evidence="6" type="ORF">LAZ67_3000272</name>
</gene>